<accession>M0AGN9</accession>
<dbReference type="PATRIC" id="fig|1230458.4.peg.155"/>
<organism evidence="1 2">
    <name type="scientific">Natrialba taiwanensis DSM 12281</name>
    <dbReference type="NCBI Taxonomy" id="1230458"/>
    <lineage>
        <taxon>Archaea</taxon>
        <taxon>Methanobacteriati</taxon>
        <taxon>Methanobacteriota</taxon>
        <taxon>Stenosarchaea group</taxon>
        <taxon>Halobacteria</taxon>
        <taxon>Halobacteriales</taxon>
        <taxon>Natrialbaceae</taxon>
        <taxon>Natrialba</taxon>
    </lineage>
</organism>
<dbReference type="STRING" id="1230458.C484_00845"/>
<gene>
    <name evidence="1" type="ORF">C484_00845</name>
</gene>
<dbReference type="AlphaFoldDB" id="M0AGN9"/>
<name>M0AGN9_9EURY</name>
<protein>
    <submittedName>
        <fullName evidence="1">Uncharacterized protein</fullName>
    </submittedName>
</protein>
<comment type="caution">
    <text evidence="1">The sequence shown here is derived from an EMBL/GenBank/DDBJ whole genome shotgun (WGS) entry which is preliminary data.</text>
</comment>
<dbReference type="Proteomes" id="UP000011648">
    <property type="component" value="Unassembled WGS sequence"/>
</dbReference>
<reference evidence="1 2" key="1">
    <citation type="journal article" date="2014" name="PLoS Genet.">
        <title>Phylogenetically driven sequencing of extremely halophilic archaea reveals strategies for static and dynamic osmo-response.</title>
        <authorList>
            <person name="Becker E.A."/>
            <person name="Seitzer P.M."/>
            <person name="Tritt A."/>
            <person name="Larsen D."/>
            <person name="Krusor M."/>
            <person name="Yao A.I."/>
            <person name="Wu D."/>
            <person name="Madern D."/>
            <person name="Eisen J.A."/>
            <person name="Darling A.E."/>
            <person name="Facciotti M.T."/>
        </authorList>
    </citation>
    <scope>NUCLEOTIDE SEQUENCE [LARGE SCALE GENOMIC DNA]</scope>
    <source>
        <strain evidence="1 2">DSM 12281</strain>
    </source>
</reference>
<keyword evidence="2" id="KW-1185">Reference proteome</keyword>
<evidence type="ECO:0000313" key="2">
    <source>
        <dbReference type="Proteomes" id="UP000011648"/>
    </source>
</evidence>
<proteinExistence type="predicted"/>
<sequence length="130" mass="14874">MPRDTEEKELVHDKPPFEAFFVVEVDIEHDRDSAMFSSIRGPFATRDEAEREKGNMEEAWENALEEGEDGNPYDFKGWDIVKKNISDYYLSRLERQDEESYQILREASNAVGASLLAEEGIGPLAGDDRD</sequence>
<dbReference type="RefSeq" id="WP_006824084.1">
    <property type="nucleotide sequence ID" value="NZ_AOIL01000007.1"/>
</dbReference>
<evidence type="ECO:0000313" key="1">
    <source>
        <dbReference type="EMBL" id="ELY96528.1"/>
    </source>
</evidence>
<dbReference type="EMBL" id="AOIL01000007">
    <property type="protein sequence ID" value="ELY96528.1"/>
    <property type="molecule type" value="Genomic_DNA"/>
</dbReference>